<evidence type="ECO:0000259" key="1">
    <source>
        <dbReference type="Pfam" id="PF13180"/>
    </source>
</evidence>
<protein>
    <submittedName>
        <fullName evidence="2">M48 family metallopeptidase</fullName>
    </submittedName>
</protein>
<keyword evidence="3" id="KW-1185">Reference proteome</keyword>
<organism evidence="2 3">
    <name type="scientific">Novosphingobium mangrovi</name>
    <name type="common">ex Huang et al. 2023</name>
    <dbReference type="NCBI Taxonomy" id="2976432"/>
    <lineage>
        <taxon>Bacteria</taxon>
        <taxon>Pseudomonadati</taxon>
        <taxon>Pseudomonadota</taxon>
        <taxon>Alphaproteobacteria</taxon>
        <taxon>Sphingomonadales</taxon>
        <taxon>Sphingomonadaceae</taxon>
        <taxon>Novosphingobium</taxon>
    </lineage>
</organism>
<evidence type="ECO:0000313" key="2">
    <source>
        <dbReference type="EMBL" id="MCT2398077.1"/>
    </source>
</evidence>
<dbReference type="RefSeq" id="WP_260043145.1">
    <property type="nucleotide sequence ID" value="NZ_JANZXA010000001.1"/>
</dbReference>
<feature type="domain" description="PDZ" evidence="1">
    <location>
        <begin position="22"/>
        <end position="95"/>
    </location>
</feature>
<comment type="caution">
    <text evidence="2">The sequence shown here is derived from an EMBL/GenBank/DDBJ whole genome shotgun (WGS) entry which is preliminary data.</text>
</comment>
<name>A0ABT2HZW5_9SPHN</name>
<proteinExistence type="predicted"/>
<accession>A0ABT2HZW5</accession>
<reference evidence="2" key="1">
    <citation type="submission" date="2022-09" db="EMBL/GenBank/DDBJ databases">
        <title>Novosphingobium sp. Nov., a polycyclic aromatic hydrocarbon-degrading bacterium isolated form mangrove sediments in HongKong.</title>
        <authorList>
            <person name="Hu Z."/>
        </authorList>
    </citation>
    <scope>NUCLEOTIDE SEQUENCE</scope>
    <source>
        <strain evidence="2">HK4-1</strain>
    </source>
</reference>
<dbReference type="Pfam" id="PF13180">
    <property type="entry name" value="PDZ_2"/>
    <property type="match status" value="1"/>
</dbReference>
<dbReference type="InterPro" id="IPR001478">
    <property type="entry name" value="PDZ"/>
</dbReference>
<dbReference type="InterPro" id="IPR036034">
    <property type="entry name" value="PDZ_sf"/>
</dbReference>
<dbReference type="EMBL" id="JANZXA010000001">
    <property type="protein sequence ID" value="MCT2398077.1"/>
    <property type="molecule type" value="Genomic_DNA"/>
</dbReference>
<sequence length="240" mass="26242">MAYAMQDRPLVRDLTGLGDLPQVIAVAPESPAQVAGIRPGDDILSVNATPVSEIVAKDPEAGSLADHLEELLAATPEGEDITLELERGGHTLTISFRGEQLCATRFILKTGKGVTAYSDGQNVALSAKLVDFAQNADELAVFASHELAHVVARDGKAKGLRERRAMEDRADTLGADLMRCAGYNVERGLEIWHRYNQRDILRWLRDPSHRNIPERVRRIEAHIASTPETCPPPGVPELED</sequence>
<dbReference type="Proteomes" id="UP001165583">
    <property type="component" value="Unassembled WGS sequence"/>
</dbReference>
<evidence type="ECO:0000313" key="3">
    <source>
        <dbReference type="Proteomes" id="UP001165583"/>
    </source>
</evidence>
<gene>
    <name evidence="2" type="ORF">NZK81_00805</name>
</gene>
<dbReference type="Gene3D" id="2.30.42.10">
    <property type="match status" value="1"/>
</dbReference>
<dbReference type="SUPFAM" id="SSF50156">
    <property type="entry name" value="PDZ domain-like"/>
    <property type="match status" value="1"/>
</dbReference>